<feature type="compositionally biased region" description="Low complexity" evidence="1">
    <location>
        <begin position="1"/>
        <end position="15"/>
    </location>
</feature>
<dbReference type="PANTHER" id="PTHR45661">
    <property type="entry name" value="SURFACE ANTIGEN"/>
    <property type="match status" value="1"/>
</dbReference>
<sequence>MGQRLASPSTASTPSAPRPPCASEMSKAVVYTGADPSEFDEEGEPIGEWEDDEDVTDVTVADGVTEIKEDAFHGCKGLTNLSFLKGSAITTVGTSAFSRSGINALLGIEDVRKIGTCAFSRCKDLRTIEGLGCEEMGECCFAHCTLLQSMKGWPASMTVIPGACFWHCTGMTTVDCDLSHVTSIGLDEDGDHVFIGCTLLLPPSLSAWNADPAAVLTYLKEKSHKERAPGLRYAIYASVRRARDQEDEPRTLWCSPTLLAFALAKLPPDMNRVILEFAHGVVVVR</sequence>
<keyword evidence="3" id="KW-1185">Reference proteome</keyword>
<organism evidence="2 3">
    <name type="scientific">Tetraparma gracilis</name>
    <dbReference type="NCBI Taxonomy" id="2962635"/>
    <lineage>
        <taxon>Eukaryota</taxon>
        <taxon>Sar</taxon>
        <taxon>Stramenopiles</taxon>
        <taxon>Ochrophyta</taxon>
        <taxon>Bolidophyceae</taxon>
        <taxon>Parmales</taxon>
        <taxon>Triparmaceae</taxon>
        <taxon>Tetraparma</taxon>
    </lineage>
</organism>
<evidence type="ECO:0000313" key="3">
    <source>
        <dbReference type="Proteomes" id="UP001165060"/>
    </source>
</evidence>
<feature type="region of interest" description="Disordered" evidence="1">
    <location>
        <begin position="1"/>
        <end position="23"/>
    </location>
</feature>
<evidence type="ECO:0000313" key="2">
    <source>
        <dbReference type="EMBL" id="GMI53145.1"/>
    </source>
</evidence>
<dbReference type="InterPro" id="IPR032675">
    <property type="entry name" value="LRR_dom_sf"/>
</dbReference>
<protein>
    <submittedName>
        <fullName evidence="2">Uncharacterized protein</fullName>
    </submittedName>
</protein>
<dbReference type="InterPro" id="IPR053139">
    <property type="entry name" value="Surface_bspA-like"/>
</dbReference>
<dbReference type="EMBL" id="BRYB01006613">
    <property type="protein sequence ID" value="GMI53145.1"/>
    <property type="molecule type" value="Genomic_DNA"/>
</dbReference>
<evidence type="ECO:0000256" key="1">
    <source>
        <dbReference type="SAM" id="MobiDB-lite"/>
    </source>
</evidence>
<dbReference type="PANTHER" id="PTHR45661:SF3">
    <property type="entry name" value="IG-LIKE DOMAIN-CONTAINING PROTEIN"/>
    <property type="match status" value="1"/>
</dbReference>
<dbReference type="Pfam" id="PF13306">
    <property type="entry name" value="LRR_5"/>
    <property type="match status" value="1"/>
</dbReference>
<proteinExistence type="predicted"/>
<gene>
    <name evidence="2" type="ORF">TeGR_g10673</name>
</gene>
<dbReference type="InterPro" id="IPR026906">
    <property type="entry name" value="LRR_5"/>
</dbReference>
<reference evidence="2 3" key="1">
    <citation type="journal article" date="2023" name="Commun. Biol.">
        <title>Genome analysis of Parmales, the sister group of diatoms, reveals the evolutionary specialization of diatoms from phago-mixotrophs to photoautotrophs.</title>
        <authorList>
            <person name="Ban H."/>
            <person name="Sato S."/>
            <person name="Yoshikawa S."/>
            <person name="Yamada K."/>
            <person name="Nakamura Y."/>
            <person name="Ichinomiya M."/>
            <person name="Sato N."/>
            <person name="Blanc-Mathieu R."/>
            <person name="Endo H."/>
            <person name="Kuwata A."/>
            <person name="Ogata H."/>
        </authorList>
    </citation>
    <scope>NUCLEOTIDE SEQUENCE [LARGE SCALE GENOMIC DNA]</scope>
</reference>
<dbReference type="Gene3D" id="3.80.10.10">
    <property type="entry name" value="Ribonuclease Inhibitor"/>
    <property type="match status" value="1"/>
</dbReference>
<comment type="caution">
    <text evidence="2">The sequence shown here is derived from an EMBL/GenBank/DDBJ whole genome shotgun (WGS) entry which is preliminary data.</text>
</comment>
<accession>A0ABQ6NAS2</accession>
<name>A0ABQ6NAS2_9STRA</name>
<dbReference type="Proteomes" id="UP001165060">
    <property type="component" value="Unassembled WGS sequence"/>
</dbReference>